<dbReference type="GO" id="GO:0046872">
    <property type="term" value="F:metal ion binding"/>
    <property type="evidence" value="ECO:0007669"/>
    <property type="project" value="UniProtKB-KW"/>
</dbReference>
<dbReference type="Proteomes" id="UP001295684">
    <property type="component" value="Unassembled WGS sequence"/>
</dbReference>
<evidence type="ECO:0000256" key="9">
    <source>
        <dbReference type="ARBA" id="ARBA00031547"/>
    </source>
</evidence>
<evidence type="ECO:0000256" key="4">
    <source>
        <dbReference type="ARBA" id="ARBA00022695"/>
    </source>
</evidence>
<keyword evidence="11" id="KW-1185">Reference proteome</keyword>
<comment type="cofactor">
    <cofactor evidence="1">
        <name>Mg(2+)</name>
        <dbReference type="ChEBI" id="CHEBI:18420"/>
    </cofactor>
</comment>
<gene>
    <name evidence="10" type="ORF">ECRASSUSDP1_LOCUS2938</name>
</gene>
<sequence length="625" mass="71106">MEKVGLSKIFKLNWANTAINSLAIDESGAFGSRQVRGYHYSTVSPTPCENPSLVSICDNIMEEALDIPKGSIIEDSEEWAQVLSGNKLFEGSKPISHCYCGHQFGVFAGQLGDGRAISLGDIRNNKGEIWELQLKGAGLTPYSRTADGRAVLRSSIREYLCSEAIHALGIPTTRAGSIITSDSTVARDLLYNGNVIYENCSVVLRLAPSFIRFGSFEICLPTNKLSGAEGPSHGLEDELIPQLYQYVIDNFYPEIWKRYESEEITKEDMFLETFKEIQRRTAQTVAKWQAVGFCHGVLNTDNMSILGLTIDYGPFGFMDNFNPDHICNHSDKDGRYSYDNQPTMCKWNLIKLSEALESLIPEAKEHVTNNFDMEYSTFYIQEFQSKLGIKKQQIGDLQMYEYLISTLKAGGYDWTNFFRILSGITVPDTEEDCTNLESIQSVIDSIFELRTKKSLMCKRKKPQFAKMQLMKLKEIMDTQPELLKYINADPKFIEKELQKDEEYTKLVASEESELDKETRESLNNFVITYRKRLFQDFENRDDQELTLEEFNSQRVLNMLKTNPKFILRNHLAQECIKKAEEGDYSMIDGLLKVLESPFDEHDGTPDHWSAPAPESAYDLCVSCSS</sequence>
<evidence type="ECO:0000256" key="8">
    <source>
        <dbReference type="ARBA" id="ARBA00022842"/>
    </source>
</evidence>
<dbReference type="PANTHER" id="PTHR12153">
    <property type="entry name" value="SELENOPROTEIN O"/>
    <property type="match status" value="1"/>
</dbReference>
<comment type="caution">
    <text evidence="10">The sequence shown here is derived from an EMBL/GenBank/DDBJ whole genome shotgun (WGS) entry which is preliminary data.</text>
</comment>
<protein>
    <recommendedName>
        <fullName evidence="9">Selenoprotein O</fullName>
    </recommendedName>
</protein>
<keyword evidence="8" id="KW-0460">Magnesium</keyword>
<evidence type="ECO:0000313" key="11">
    <source>
        <dbReference type="Proteomes" id="UP001295684"/>
    </source>
</evidence>
<organism evidence="10 11">
    <name type="scientific">Euplotes crassus</name>
    <dbReference type="NCBI Taxonomy" id="5936"/>
    <lineage>
        <taxon>Eukaryota</taxon>
        <taxon>Sar</taxon>
        <taxon>Alveolata</taxon>
        <taxon>Ciliophora</taxon>
        <taxon>Intramacronucleata</taxon>
        <taxon>Spirotrichea</taxon>
        <taxon>Hypotrichia</taxon>
        <taxon>Euplotida</taxon>
        <taxon>Euplotidae</taxon>
        <taxon>Moneuplotes</taxon>
    </lineage>
</organism>
<evidence type="ECO:0000256" key="2">
    <source>
        <dbReference type="ARBA" id="ARBA00009747"/>
    </source>
</evidence>
<keyword evidence="4" id="KW-0548">Nucleotidyltransferase</keyword>
<accession>A0AAD1U431</accession>
<dbReference type="AlphaFoldDB" id="A0AAD1U431"/>
<evidence type="ECO:0000256" key="7">
    <source>
        <dbReference type="ARBA" id="ARBA00022840"/>
    </source>
</evidence>
<dbReference type="EMBL" id="CAMPGE010002815">
    <property type="protein sequence ID" value="CAI2361626.1"/>
    <property type="molecule type" value="Genomic_DNA"/>
</dbReference>
<name>A0AAD1U431_EUPCR</name>
<evidence type="ECO:0000313" key="10">
    <source>
        <dbReference type="EMBL" id="CAI2361626.1"/>
    </source>
</evidence>
<proteinExistence type="inferred from homology"/>
<reference evidence="10" key="1">
    <citation type="submission" date="2023-07" db="EMBL/GenBank/DDBJ databases">
        <authorList>
            <consortium name="AG Swart"/>
            <person name="Singh M."/>
            <person name="Singh A."/>
            <person name="Seah K."/>
            <person name="Emmerich C."/>
        </authorList>
    </citation>
    <scope>NUCLEOTIDE SEQUENCE</scope>
    <source>
        <strain evidence="10">DP1</strain>
    </source>
</reference>
<dbReference type="GO" id="GO:0016779">
    <property type="term" value="F:nucleotidyltransferase activity"/>
    <property type="evidence" value="ECO:0007669"/>
    <property type="project" value="UniProtKB-KW"/>
</dbReference>
<dbReference type="HAMAP" id="MF_00692">
    <property type="entry name" value="SelO"/>
    <property type="match status" value="1"/>
</dbReference>
<keyword evidence="7" id="KW-0067">ATP-binding</keyword>
<keyword evidence="3" id="KW-0808">Transferase</keyword>
<comment type="similarity">
    <text evidence="2">Belongs to the SELO family.</text>
</comment>
<dbReference type="InterPro" id="IPR003846">
    <property type="entry name" value="SelO"/>
</dbReference>
<dbReference type="Pfam" id="PF02696">
    <property type="entry name" value="SelO"/>
    <property type="match status" value="1"/>
</dbReference>
<keyword evidence="6" id="KW-0547">Nucleotide-binding</keyword>
<keyword evidence="5" id="KW-0479">Metal-binding</keyword>
<evidence type="ECO:0000256" key="5">
    <source>
        <dbReference type="ARBA" id="ARBA00022723"/>
    </source>
</evidence>
<evidence type="ECO:0000256" key="1">
    <source>
        <dbReference type="ARBA" id="ARBA00001946"/>
    </source>
</evidence>
<dbReference type="GO" id="GO:0005524">
    <property type="term" value="F:ATP binding"/>
    <property type="evidence" value="ECO:0007669"/>
    <property type="project" value="UniProtKB-KW"/>
</dbReference>
<evidence type="ECO:0000256" key="3">
    <source>
        <dbReference type="ARBA" id="ARBA00022679"/>
    </source>
</evidence>
<evidence type="ECO:0000256" key="6">
    <source>
        <dbReference type="ARBA" id="ARBA00022741"/>
    </source>
</evidence>
<dbReference type="PANTHER" id="PTHR12153:SF15">
    <property type="entry name" value="PROTEIN ADENYLYLTRANSFERASE SELO, MITOCHONDRIAL"/>
    <property type="match status" value="1"/>
</dbReference>